<keyword evidence="10" id="KW-1185">Reference proteome</keyword>
<dbReference type="GeneID" id="94290796"/>
<dbReference type="KEGG" id="phet:94290796"/>
<dbReference type="GO" id="GO:0006612">
    <property type="term" value="P:protein targeting to membrane"/>
    <property type="evidence" value="ECO:0007669"/>
    <property type="project" value="TreeGrafter"/>
</dbReference>
<evidence type="ECO:0000259" key="8">
    <source>
        <dbReference type="Pfam" id="PF01529"/>
    </source>
</evidence>
<dbReference type="GO" id="GO:0016020">
    <property type="term" value="C:membrane"/>
    <property type="evidence" value="ECO:0007669"/>
    <property type="project" value="UniProtKB-SubCell"/>
</dbReference>
<organism evidence="9 10">
    <name type="scientific">Porcisia hertigi</name>
    <dbReference type="NCBI Taxonomy" id="2761500"/>
    <lineage>
        <taxon>Eukaryota</taxon>
        <taxon>Discoba</taxon>
        <taxon>Euglenozoa</taxon>
        <taxon>Kinetoplastea</taxon>
        <taxon>Metakinetoplastina</taxon>
        <taxon>Trypanosomatida</taxon>
        <taxon>Trypanosomatidae</taxon>
        <taxon>Leishmaniinae</taxon>
        <taxon>Porcisia</taxon>
    </lineage>
</organism>
<feature type="transmembrane region" description="Helical" evidence="7">
    <location>
        <begin position="161"/>
        <end position="185"/>
    </location>
</feature>
<dbReference type="GO" id="GO:0019706">
    <property type="term" value="F:protein-cysteine S-palmitoyltransferase activity"/>
    <property type="evidence" value="ECO:0007669"/>
    <property type="project" value="UniProtKB-EC"/>
</dbReference>
<evidence type="ECO:0000313" key="10">
    <source>
        <dbReference type="Proteomes" id="UP000674318"/>
    </source>
</evidence>
<comment type="caution">
    <text evidence="9">The sequence shown here is derived from an EMBL/GenBank/DDBJ whole genome shotgun (WGS) entry which is preliminary data.</text>
</comment>
<keyword evidence="6 7" id="KW-0012">Acyltransferase</keyword>
<evidence type="ECO:0000256" key="6">
    <source>
        <dbReference type="ARBA" id="ARBA00023315"/>
    </source>
</evidence>
<evidence type="ECO:0000256" key="5">
    <source>
        <dbReference type="ARBA" id="ARBA00023136"/>
    </source>
</evidence>
<evidence type="ECO:0000256" key="3">
    <source>
        <dbReference type="ARBA" id="ARBA00022692"/>
    </source>
</evidence>
<dbReference type="RefSeq" id="XP_067756740.1">
    <property type="nucleotide sequence ID" value="XM_067900719.1"/>
</dbReference>
<dbReference type="OrthoDB" id="4096362at2759"/>
<comment type="domain">
    <text evidence="7">The DHHC domain is required for palmitoyltransferase activity.</text>
</comment>
<feature type="transmembrane region" description="Helical" evidence="7">
    <location>
        <begin position="53"/>
        <end position="74"/>
    </location>
</feature>
<comment type="similarity">
    <text evidence="7">Belongs to the DHHC palmitoyltransferase family.</text>
</comment>
<dbReference type="EC" id="2.3.1.225" evidence="7"/>
<sequence>MLISELPRRDGNVRVLWNGRIFVGPDWRIMLASVVLVALGSLMFVFFTNEVMAARVIVGVTALISIAVLLLCGLSDPGLKPRQPPPPPEAPPHESLWSEREYVDQNGHIQQARLETKWCYSCNIYRPYRGAHCRYCDRCVARRDHHCPWTGTCIGAKNYRYYFALVWVLSVLLFTALCGGIQSFAQRILRHSNVASAVEDGPSAFTSALIDTYCLELILILLSFTFGLLAWSLAFYHTYLISQNLTSVDVAKDLDENVFTHGSVLANMRAALTGWPDDETTRGGRSTEVVIQACGCDSVGDAPSPLTTAHEASSHAVLHDGADVRFPSEGLCNEEDRLQPS</sequence>
<keyword evidence="3 7" id="KW-0812">Transmembrane</keyword>
<dbReference type="PANTHER" id="PTHR22883">
    <property type="entry name" value="ZINC FINGER DHHC DOMAIN CONTAINING PROTEIN"/>
    <property type="match status" value="1"/>
</dbReference>
<gene>
    <name evidence="9" type="ORF">JKF63_04741</name>
</gene>
<feature type="transmembrane region" description="Helical" evidence="7">
    <location>
        <begin position="217"/>
        <end position="236"/>
    </location>
</feature>
<evidence type="ECO:0000256" key="1">
    <source>
        <dbReference type="ARBA" id="ARBA00004141"/>
    </source>
</evidence>
<name>A0A836IKR0_9TRYP</name>
<dbReference type="GO" id="GO:0005783">
    <property type="term" value="C:endoplasmic reticulum"/>
    <property type="evidence" value="ECO:0007669"/>
    <property type="project" value="TreeGrafter"/>
</dbReference>
<keyword evidence="4 7" id="KW-1133">Transmembrane helix</keyword>
<dbReference type="GO" id="GO:0005794">
    <property type="term" value="C:Golgi apparatus"/>
    <property type="evidence" value="ECO:0007669"/>
    <property type="project" value="TreeGrafter"/>
</dbReference>
<evidence type="ECO:0000256" key="2">
    <source>
        <dbReference type="ARBA" id="ARBA00022679"/>
    </source>
</evidence>
<feature type="domain" description="Palmitoyltransferase DHHC" evidence="8">
    <location>
        <begin position="115"/>
        <end position="250"/>
    </location>
</feature>
<dbReference type="PANTHER" id="PTHR22883:SF478">
    <property type="entry name" value="PALMITOYLTRANSFERASE"/>
    <property type="match status" value="1"/>
</dbReference>
<evidence type="ECO:0000256" key="7">
    <source>
        <dbReference type="RuleBase" id="RU079119"/>
    </source>
</evidence>
<comment type="catalytic activity">
    <reaction evidence="7">
        <text>L-cysteinyl-[protein] + hexadecanoyl-CoA = S-hexadecanoyl-L-cysteinyl-[protein] + CoA</text>
        <dbReference type="Rhea" id="RHEA:36683"/>
        <dbReference type="Rhea" id="RHEA-COMP:10131"/>
        <dbReference type="Rhea" id="RHEA-COMP:11032"/>
        <dbReference type="ChEBI" id="CHEBI:29950"/>
        <dbReference type="ChEBI" id="CHEBI:57287"/>
        <dbReference type="ChEBI" id="CHEBI:57379"/>
        <dbReference type="ChEBI" id="CHEBI:74151"/>
        <dbReference type="EC" id="2.3.1.225"/>
    </reaction>
</comment>
<reference evidence="9 10" key="1">
    <citation type="submission" date="2021-02" db="EMBL/GenBank/DDBJ databases">
        <title>Porcisia hertigi Genome sequencing and assembly.</title>
        <authorList>
            <person name="Almutairi H."/>
            <person name="Gatherer D."/>
        </authorList>
    </citation>
    <scope>NUCLEOTIDE SEQUENCE [LARGE SCALE GENOMIC DNA]</scope>
    <source>
        <strain evidence="9 10">C119</strain>
    </source>
</reference>
<dbReference type="InterPro" id="IPR039859">
    <property type="entry name" value="PFA4/ZDH16/20/ERF2-like"/>
</dbReference>
<accession>A0A836IKR0</accession>
<dbReference type="Proteomes" id="UP000674318">
    <property type="component" value="Unassembled WGS sequence"/>
</dbReference>
<dbReference type="Pfam" id="PF01529">
    <property type="entry name" value="DHHC"/>
    <property type="match status" value="1"/>
</dbReference>
<feature type="transmembrane region" description="Helical" evidence="7">
    <location>
        <begin position="29"/>
        <end position="47"/>
    </location>
</feature>
<dbReference type="PROSITE" id="PS50216">
    <property type="entry name" value="DHHC"/>
    <property type="match status" value="1"/>
</dbReference>
<protein>
    <recommendedName>
        <fullName evidence="7">Palmitoyltransferase</fullName>
        <ecNumber evidence="7">2.3.1.225</ecNumber>
    </recommendedName>
</protein>
<evidence type="ECO:0000256" key="4">
    <source>
        <dbReference type="ARBA" id="ARBA00022989"/>
    </source>
</evidence>
<dbReference type="InterPro" id="IPR001594">
    <property type="entry name" value="Palmitoyltrfase_DHHC"/>
</dbReference>
<keyword evidence="2 7" id="KW-0808">Transferase</keyword>
<keyword evidence="5 7" id="KW-0472">Membrane</keyword>
<evidence type="ECO:0000313" key="9">
    <source>
        <dbReference type="EMBL" id="KAG5502968.1"/>
    </source>
</evidence>
<dbReference type="EMBL" id="JAFJZO010000025">
    <property type="protein sequence ID" value="KAG5502968.1"/>
    <property type="molecule type" value="Genomic_DNA"/>
</dbReference>
<comment type="subcellular location">
    <subcellularLocation>
        <location evidence="1">Membrane</location>
        <topology evidence="1">Multi-pass membrane protein</topology>
    </subcellularLocation>
</comment>
<dbReference type="AlphaFoldDB" id="A0A836IKR0"/>
<proteinExistence type="inferred from homology"/>